<evidence type="ECO:0000256" key="3">
    <source>
        <dbReference type="ARBA" id="ARBA00022598"/>
    </source>
</evidence>
<evidence type="ECO:0000256" key="5">
    <source>
        <dbReference type="ARBA" id="ARBA00022840"/>
    </source>
</evidence>
<keyword evidence="6" id="KW-0648">Protein biosynthesis</keyword>
<reference evidence="9" key="1">
    <citation type="submission" date="2018-05" db="EMBL/GenBank/DDBJ databases">
        <authorList>
            <person name="Lanie J.A."/>
            <person name="Ng W.-L."/>
            <person name="Kazmierczak K.M."/>
            <person name="Andrzejewski T.M."/>
            <person name="Davidsen T.M."/>
            <person name="Wayne K.J."/>
            <person name="Tettelin H."/>
            <person name="Glass J.I."/>
            <person name="Rusch D."/>
            <person name="Podicherti R."/>
            <person name="Tsui H.-C.T."/>
            <person name="Winkler M.E."/>
        </authorList>
    </citation>
    <scope>NUCLEOTIDE SEQUENCE</scope>
</reference>
<evidence type="ECO:0000259" key="8">
    <source>
        <dbReference type="Pfam" id="PF00133"/>
    </source>
</evidence>
<sequence length="128" mass="14955">MSKYDFKSIEVKWQNYWEENKSFKAERDSSKIKYYLLEMFPYPSGRIHMGHVRNYGIGDAIARFMRMNGFNVLHPIGWDAFGLPAENAAIQNNSHPAQWTEDNIAAMQVQLKSLGLSYDWDREIATCR</sequence>
<dbReference type="GO" id="GO:0005829">
    <property type="term" value="C:cytosol"/>
    <property type="evidence" value="ECO:0007669"/>
    <property type="project" value="TreeGrafter"/>
</dbReference>
<dbReference type="SUPFAM" id="SSF52374">
    <property type="entry name" value="Nucleotidylyl transferase"/>
    <property type="match status" value="1"/>
</dbReference>
<accession>A0A383BF87</accession>
<dbReference type="GO" id="GO:0006429">
    <property type="term" value="P:leucyl-tRNA aminoacylation"/>
    <property type="evidence" value="ECO:0007669"/>
    <property type="project" value="InterPro"/>
</dbReference>
<dbReference type="PANTHER" id="PTHR43740">
    <property type="entry name" value="LEUCYL-TRNA SYNTHETASE"/>
    <property type="match status" value="1"/>
</dbReference>
<protein>
    <recommendedName>
        <fullName evidence="2">leucine--tRNA ligase</fullName>
        <ecNumber evidence="2">6.1.1.4</ecNumber>
    </recommendedName>
</protein>
<evidence type="ECO:0000256" key="7">
    <source>
        <dbReference type="ARBA" id="ARBA00023146"/>
    </source>
</evidence>
<dbReference type="EMBL" id="UINC01199892">
    <property type="protein sequence ID" value="SVE18534.1"/>
    <property type="molecule type" value="Genomic_DNA"/>
</dbReference>
<dbReference type="InterPro" id="IPR002302">
    <property type="entry name" value="Leu-tRNA-ligase"/>
</dbReference>
<organism evidence="9">
    <name type="scientific">marine metagenome</name>
    <dbReference type="NCBI Taxonomy" id="408172"/>
    <lineage>
        <taxon>unclassified sequences</taxon>
        <taxon>metagenomes</taxon>
        <taxon>ecological metagenomes</taxon>
    </lineage>
</organism>
<gene>
    <name evidence="9" type="ORF">METZ01_LOCUS471388</name>
</gene>
<evidence type="ECO:0000256" key="4">
    <source>
        <dbReference type="ARBA" id="ARBA00022741"/>
    </source>
</evidence>
<evidence type="ECO:0000256" key="1">
    <source>
        <dbReference type="ARBA" id="ARBA00005594"/>
    </source>
</evidence>
<dbReference type="PANTHER" id="PTHR43740:SF2">
    <property type="entry name" value="LEUCINE--TRNA LIGASE, MITOCHONDRIAL"/>
    <property type="match status" value="1"/>
</dbReference>
<comment type="similarity">
    <text evidence="1">Belongs to the class-I aminoacyl-tRNA synthetase family.</text>
</comment>
<evidence type="ECO:0000256" key="2">
    <source>
        <dbReference type="ARBA" id="ARBA00013164"/>
    </source>
</evidence>
<keyword evidence="3" id="KW-0436">Ligase</keyword>
<name>A0A383BF87_9ZZZZ</name>
<dbReference type="EC" id="6.1.1.4" evidence="2"/>
<evidence type="ECO:0000256" key="6">
    <source>
        <dbReference type="ARBA" id="ARBA00022917"/>
    </source>
</evidence>
<keyword evidence="7" id="KW-0030">Aminoacyl-tRNA synthetase</keyword>
<dbReference type="InterPro" id="IPR002300">
    <property type="entry name" value="aa-tRNA-synth_Ia"/>
</dbReference>
<dbReference type="AlphaFoldDB" id="A0A383BF87"/>
<proteinExistence type="inferred from homology"/>
<dbReference type="GO" id="GO:0004823">
    <property type="term" value="F:leucine-tRNA ligase activity"/>
    <property type="evidence" value="ECO:0007669"/>
    <property type="project" value="UniProtKB-EC"/>
</dbReference>
<dbReference type="Pfam" id="PF00133">
    <property type="entry name" value="tRNA-synt_1"/>
    <property type="match status" value="1"/>
</dbReference>
<feature type="domain" description="Aminoacyl-tRNA synthetase class Ia" evidence="8">
    <location>
        <begin position="12"/>
        <end position="126"/>
    </location>
</feature>
<dbReference type="InterPro" id="IPR001412">
    <property type="entry name" value="aa-tRNA-synth_I_CS"/>
</dbReference>
<evidence type="ECO:0000313" key="9">
    <source>
        <dbReference type="EMBL" id="SVE18534.1"/>
    </source>
</evidence>
<dbReference type="InterPro" id="IPR014729">
    <property type="entry name" value="Rossmann-like_a/b/a_fold"/>
</dbReference>
<dbReference type="Gene3D" id="1.10.730.10">
    <property type="entry name" value="Isoleucyl-tRNA Synthetase, Domain 1"/>
    <property type="match status" value="1"/>
</dbReference>
<keyword evidence="5" id="KW-0067">ATP-binding</keyword>
<dbReference type="PROSITE" id="PS00178">
    <property type="entry name" value="AA_TRNA_LIGASE_I"/>
    <property type="match status" value="1"/>
</dbReference>
<dbReference type="Gene3D" id="3.40.50.620">
    <property type="entry name" value="HUPs"/>
    <property type="match status" value="1"/>
</dbReference>
<keyword evidence="4" id="KW-0547">Nucleotide-binding</keyword>
<dbReference type="GO" id="GO:0005524">
    <property type="term" value="F:ATP binding"/>
    <property type="evidence" value="ECO:0007669"/>
    <property type="project" value="UniProtKB-KW"/>
</dbReference>
<feature type="non-terminal residue" evidence="9">
    <location>
        <position position="128"/>
    </location>
</feature>